<proteinExistence type="predicted"/>
<evidence type="ECO:0000313" key="5">
    <source>
        <dbReference type="EMBL" id="MFD1546177.1"/>
    </source>
</evidence>
<dbReference type="InterPro" id="IPR011991">
    <property type="entry name" value="ArsR-like_HTH"/>
</dbReference>
<dbReference type="Pfam" id="PF12840">
    <property type="entry name" value="HTH_20"/>
    <property type="match status" value="1"/>
</dbReference>
<name>A0ABW4GTT9_9ACTN</name>
<keyword evidence="6" id="KW-1185">Reference proteome</keyword>
<evidence type="ECO:0000259" key="4">
    <source>
        <dbReference type="SMART" id="SM00418"/>
    </source>
</evidence>
<feature type="domain" description="HTH arsR-type" evidence="4">
    <location>
        <begin position="250"/>
        <end position="326"/>
    </location>
</feature>
<keyword evidence="2" id="KW-0238">DNA-binding</keyword>
<dbReference type="EMBL" id="JBHUCM010000057">
    <property type="protein sequence ID" value="MFD1546177.1"/>
    <property type="molecule type" value="Genomic_DNA"/>
</dbReference>
<dbReference type="PANTHER" id="PTHR43132">
    <property type="entry name" value="ARSENICAL RESISTANCE OPERON REPRESSOR ARSR-RELATED"/>
    <property type="match status" value="1"/>
</dbReference>
<evidence type="ECO:0000256" key="2">
    <source>
        <dbReference type="ARBA" id="ARBA00023125"/>
    </source>
</evidence>
<dbReference type="PANTHER" id="PTHR43132:SF8">
    <property type="entry name" value="HTH-TYPE TRANSCRIPTIONAL REGULATOR KMTR"/>
    <property type="match status" value="1"/>
</dbReference>
<accession>A0ABW4GTT9</accession>
<dbReference type="RefSeq" id="WP_219538007.1">
    <property type="nucleotide sequence ID" value="NZ_JAHKRM010000043.1"/>
</dbReference>
<gene>
    <name evidence="5" type="ORF">ACFSJ0_54720</name>
</gene>
<evidence type="ECO:0000256" key="1">
    <source>
        <dbReference type="ARBA" id="ARBA00023015"/>
    </source>
</evidence>
<dbReference type="CDD" id="cd00090">
    <property type="entry name" value="HTH_ARSR"/>
    <property type="match status" value="1"/>
</dbReference>
<dbReference type="InterPro" id="IPR051011">
    <property type="entry name" value="Metal_resp_trans_reg"/>
</dbReference>
<dbReference type="InterPro" id="IPR001845">
    <property type="entry name" value="HTH_ArsR_DNA-bd_dom"/>
</dbReference>
<comment type="caution">
    <text evidence="5">The sequence shown here is derived from an EMBL/GenBank/DDBJ whole genome shotgun (WGS) entry which is preliminary data.</text>
</comment>
<keyword evidence="3" id="KW-0804">Transcription</keyword>
<reference evidence="6" key="1">
    <citation type="journal article" date="2019" name="Int. J. Syst. Evol. Microbiol.">
        <title>The Global Catalogue of Microorganisms (GCM) 10K type strain sequencing project: providing services to taxonomists for standard genome sequencing and annotation.</title>
        <authorList>
            <consortium name="The Broad Institute Genomics Platform"/>
            <consortium name="The Broad Institute Genome Sequencing Center for Infectious Disease"/>
            <person name="Wu L."/>
            <person name="Ma J."/>
        </authorList>
    </citation>
    <scope>NUCLEOTIDE SEQUENCE [LARGE SCALE GENOMIC DNA]</scope>
    <source>
        <strain evidence="6">CGMCC 1.15399</strain>
    </source>
</reference>
<sequence length="331" mass="37111">MLRIHFTGADLARTRFSREPDAMWELMLSLNRLRRREHSVVYGEWKRRTLRRVPSLTRRLTTLAPPRGYTVDFLTPRTESGSLEAGIEGLRRTPRQRLRADLEELSHWHPTTRLPSWTHDLAAGSTQGVEAVATAADAYFQACLSPYWSQIRVEVGKDRTRRSRVLSEGGWEAVFATLHPSARWSYPVLELDYPAEHDIHLEGRGLILQPSFFCRQAPVTLRDPELPPILVYPIEHDPAWAHGGGGDPPKTLADLLGLTRARVLEVVALGACTTSELARRLRVPPSTASRQVTTLREAGLATSQRHGQTVLHAATHLGTALLNGHRHALTE</sequence>
<evidence type="ECO:0000256" key="3">
    <source>
        <dbReference type="ARBA" id="ARBA00023163"/>
    </source>
</evidence>
<organism evidence="5 6">
    <name type="scientific">Nonomuraea guangzhouensis</name>
    <dbReference type="NCBI Taxonomy" id="1291555"/>
    <lineage>
        <taxon>Bacteria</taxon>
        <taxon>Bacillati</taxon>
        <taxon>Actinomycetota</taxon>
        <taxon>Actinomycetes</taxon>
        <taxon>Streptosporangiales</taxon>
        <taxon>Streptosporangiaceae</taxon>
        <taxon>Nonomuraea</taxon>
    </lineage>
</organism>
<protein>
    <submittedName>
        <fullName evidence="5">ArsR/SmtB family transcription factor</fullName>
    </submittedName>
</protein>
<dbReference type="Proteomes" id="UP001597097">
    <property type="component" value="Unassembled WGS sequence"/>
</dbReference>
<dbReference type="SMART" id="SM00418">
    <property type="entry name" value="HTH_ARSR"/>
    <property type="match status" value="1"/>
</dbReference>
<keyword evidence="1" id="KW-0805">Transcription regulation</keyword>
<evidence type="ECO:0000313" key="6">
    <source>
        <dbReference type="Proteomes" id="UP001597097"/>
    </source>
</evidence>